<keyword evidence="2" id="KW-1185">Reference proteome</keyword>
<evidence type="ECO:0000313" key="1">
    <source>
        <dbReference type="EMBL" id="GEL94552.1"/>
    </source>
</evidence>
<protein>
    <submittedName>
        <fullName evidence="1">Uncharacterized protein</fullName>
    </submittedName>
</protein>
<gene>
    <name evidence="1" type="ORF">CCO02nite_12100</name>
</gene>
<comment type="caution">
    <text evidence="1">The sequence shown here is derived from an EMBL/GenBank/DDBJ whole genome shotgun (WGS) entry which is preliminary data.</text>
</comment>
<dbReference type="EMBL" id="BJWG01000004">
    <property type="protein sequence ID" value="GEL94552.1"/>
    <property type="molecule type" value="Genomic_DNA"/>
</dbReference>
<reference evidence="1 2" key="1">
    <citation type="submission" date="2019-07" db="EMBL/GenBank/DDBJ databases">
        <title>Whole genome shotgun sequence of Cellulomonas composti NBRC 100758.</title>
        <authorList>
            <person name="Hosoyama A."/>
            <person name="Uohara A."/>
            <person name="Ohji S."/>
            <person name="Ichikawa N."/>
        </authorList>
    </citation>
    <scope>NUCLEOTIDE SEQUENCE [LARGE SCALE GENOMIC DNA]</scope>
    <source>
        <strain evidence="1 2">NBRC 100758</strain>
    </source>
</reference>
<evidence type="ECO:0000313" key="2">
    <source>
        <dbReference type="Proteomes" id="UP000321720"/>
    </source>
</evidence>
<organism evidence="1 2">
    <name type="scientific">Cellulomonas composti</name>
    <dbReference type="NCBI Taxonomy" id="266130"/>
    <lineage>
        <taxon>Bacteria</taxon>
        <taxon>Bacillati</taxon>
        <taxon>Actinomycetota</taxon>
        <taxon>Actinomycetes</taxon>
        <taxon>Micrococcales</taxon>
        <taxon>Cellulomonadaceae</taxon>
        <taxon>Cellulomonas</taxon>
    </lineage>
</organism>
<accession>A0A511J992</accession>
<sequence>MAAAAAGALGRITPTAPAATTAVAVRTAEKRRTRASATGIGDSFVTPATPVSRADAADRIGLQQVAAIVDAES</sequence>
<name>A0A511J992_9CELL</name>
<proteinExistence type="predicted"/>
<dbReference type="Proteomes" id="UP000321720">
    <property type="component" value="Unassembled WGS sequence"/>
</dbReference>
<dbReference type="AlphaFoldDB" id="A0A511J992"/>